<reference evidence="2" key="1">
    <citation type="journal article" date="2023" name="Front. Plant Sci.">
        <title>Chromosomal-level genome assembly of Melastoma candidum provides insights into trichome evolution.</title>
        <authorList>
            <person name="Zhong Y."/>
            <person name="Wu W."/>
            <person name="Sun C."/>
            <person name="Zou P."/>
            <person name="Liu Y."/>
            <person name="Dai S."/>
            <person name="Zhou R."/>
        </authorList>
    </citation>
    <scope>NUCLEOTIDE SEQUENCE [LARGE SCALE GENOMIC DNA]</scope>
</reference>
<dbReference type="Proteomes" id="UP001057402">
    <property type="component" value="Chromosome 12"/>
</dbReference>
<keyword evidence="2" id="KW-1185">Reference proteome</keyword>
<accession>A0ACB9L5V3</accession>
<dbReference type="EMBL" id="CM042891">
    <property type="protein sequence ID" value="KAI4304363.1"/>
    <property type="molecule type" value="Genomic_DNA"/>
</dbReference>
<sequence>MLPHLLRGCRDQDLCGSESAALSGEGPVSGQRPEFGEEGVLARCFGRWAAPPPIRAAIKRRKELPFDNVIQRDKKLKLVTKIRRILVSQPNRVMQPRALGRFRRDLGLTKKRRFIALLRKFPAVFEIVEEGAFLLKFKLTPEAENLYLEELKIRNQMED</sequence>
<proteinExistence type="predicted"/>
<evidence type="ECO:0000313" key="1">
    <source>
        <dbReference type="EMBL" id="KAI4304363.1"/>
    </source>
</evidence>
<organism evidence="1 2">
    <name type="scientific">Melastoma candidum</name>
    <dbReference type="NCBI Taxonomy" id="119954"/>
    <lineage>
        <taxon>Eukaryota</taxon>
        <taxon>Viridiplantae</taxon>
        <taxon>Streptophyta</taxon>
        <taxon>Embryophyta</taxon>
        <taxon>Tracheophyta</taxon>
        <taxon>Spermatophyta</taxon>
        <taxon>Magnoliopsida</taxon>
        <taxon>eudicotyledons</taxon>
        <taxon>Gunneridae</taxon>
        <taxon>Pentapetalae</taxon>
        <taxon>rosids</taxon>
        <taxon>malvids</taxon>
        <taxon>Myrtales</taxon>
        <taxon>Melastomataceae</taxon>
        <taxon>Melastomatoideae</taxon>
        <taxon>Melastomateae</taxon>
        <taxon>Melastoma</taxon>
    </lineage>
</organism>
<evidence type="ECO:0000313" key="2">
    <source>
        <dbReference type="Proteomes" id="UP001057402"/>
    </source>
</evidence>
<name>A0ACB9L5V3_9MYRT</name>
<protein>
    <submittedName>
        <fullName evidence="1">Uncharacterized protein</fullName>
    </submittedName>
</protein>
<gene>
    <name evidence="1" type="ORF">MLD38_039885</name>
</gene>
<comment type="caution">
    <text evidence="1">The sequence shown here is derived from an EMBL/GenBank/DDBJ whole genome shotgun (WGS) entry which is preliminary data.</text>
</comment>